<keyword evidence="1" id="KW-1133">Transmembrane helix</keyword>
<accession>A0A928HI04</accession>
<dbReference type="EMBL" id="SUVG01000001">
    <property type="protein sequence ID" value="MBE6420550.1"/>
    <property type="molecule type" value="Genomic_DNA"/>
</dbReference>
<evidence type="ECO:0000256" key="1">
    <source>
        <dbReference type="SAM" id="Phobius"/>
    </source>
</evidence>
<dbReference type="Proteomes" id="UP000725649">
    <property type="component" value="Unassembled WGS sequence"/>
</dbReference>
<keyword evidence="1" id="KW-0812">Transmembrane</keyword>
<organism evidence="2 3">
    <name type="scientific">Candidatus Avelusimicrobium gallicola</name>
    <dbReference type="NCBI Taxonomy" id="2562704"/>
    <lineage>
        <taxon>Bacteria</taxon>
        <taxon>Pseudomonadati</taxon>
        <taxon>Elusimicrobiota</taxon>
        <taxon>Elusimicrobia</taxon>
        <taxon>Elusimicrobiales</taxon>
        <taxon>Elusimicrobiaceae</taxon>
        <taxon>Candidatus Avelusimicrobium</taxon>
    </lineage>
</organism>
<keyword evidence="1" id="KW-0472">Membrane</keyword>
<proteinExistence type="predicted"/>
<feature type="transmembrane region" description="Helical" evidence="1">
    <location>
        <begin position="37"/>
        <end position="61"/>
    </location>
</feature>
<protein>
    <submittedName>
        <fullName evidence="2">Uncharacterized protein</fullName>
    </submittedName>
</protein>
<dbReference type="AlphaFoldDB" id="A0A928HI04"/>
<gene>
    <name evidence="2" type="ORF">E7027_00135</name>
</gene>
<name>A0A928HI04_9BACT</name>
<comment type="caution">
    <text evidence="2">The sequence shown here is derived from an EMBL/GenBank/DDBJ whole genome shotgun (WGS) entry which is preliminary data.</text>
</comment>
<evidence type="ECO:0000313" key="3">
    <source>
        <dbReference type="Proteomes" id="UP000725649"/>
    </source>
</evidence>
<evidence type="ECO:0000313" key="2">
    <source>
        <dbReference type="EMBL" id="MBE6420550.1"/>
    </source>
</evidence>
<sequence length="498" mass="54147">MPDKLPITPTSQPQPAPVAEPSVWEQLRAPFRSKKGWIVLVLCLLLFLTGAVIPVGSIPLLRNLAYAMGYSPDEAKEMSLLRALLSWHDHSKQVTPDAIDPDEVSVFSSGAAAQNGARVGGPENRLINIQAVNSSLARRGKRVDKVTGVHYVPGDEDGLQSSKVNITKSNVSAGTEANDTRPSEVFFGEDASAVTRDPKDGFNSSATLKKIANTNIAGAGEDDWFMKMVEKAKRKDVDVESLTKNLDMGTTLARLPDSMEVGKSRAYKDMYYAYFMGNAARRTNIIPLKKTLASAGFSGAEMPKSVFDSSGFSGVGIDKDAVVSDIENVKLRIENEKLCEDATKTSGARIDDTLKAARTNINNLPGSFPKNCDEVSGSSFTNSLGNIQEQCKLIVEDYGQLDTYCGVKIKQQGEACTTVKLTDAYDTYSSYCLDAAKECSSIEDPAAMDKCMAERKTGDQHVTDEYGKNIKDLVENSFEKGSGFFPEEDWANSNIFLL</sequence>
<reference evidence="2" key="1">
    <citation type="submission" date="2019-04" db="EMBL/GenBank/DDBJ databases">
        <title>Evolution of Biomass-Degrading Anaerobic Consortia Revealed by Metagenomics.</title>
        <authorList>
            <person name="Peng X."/>
        </authorList>
    </citation>
    <scope>NUCLEOTIDE SEQUENCE</scope>
    <source>
        <strain evidence="2">SIG66</strain>
    </source>
</reference>